<gene>
    <name evidence="3" type="ORF">JIG36_28880</name>
</gene>
<dbReference type="InterPro" id="IPR050469">
    <property type="entry name" value="Diguanylate_Cyclase"/>
</dbReference>
<dbReference type="SUPFAM" id="SSF55073">
    <property type="entry name" value="Nucleotide cyclase"/>
    <property type="match status" value="1"/>
</dbReference>
<keyword evidence="4" id="KW-1185">Reference proteome</keyword>
<dbReference type="Proteomes" id="UP000632138">
    <property type="component" value="Unassembled WGS sequence"/>
</dbReference>
<keyword evidence="1" id="KW-1133">Transmembrane helix</keyword>
<name>A0ABS2AIF6_9ACTN</name>
<dbReference type="PANTHER" id="PTHR45138">
    <property type="entry name" value="REGULATORY COMPONENTS OF SENSORY TRANSDUCTION SYSTEM"/>
    <property type="match status" value="1"/>
</dbReference>
<dbReference type="NCBIfam" id="TIGR00254">
    <property type="entry name" value="GGDEF"/>
    <property type="match status" value="1"/>
</dbReference>
<evidence type="ECO:0000259" key="2">
    <source>
        <dbReference type="PROSITE" id="PS50887"/>
    </source>
</evidence>
<evidence type="ECO:0000313" key="3">
    <source>
        <dbReference type="EMBL" id="MBM2619565.1"/>
    </source>
</evidence>
<dbReference type="InterPro" id="IPR043128">
    <property type="entry name" value="Rev_trsase/Diguanyl_cyclase"/>
</dbReference>
<feature type="transmembrane region" description="Helical" evidence="1">
    <location>
        <begin position="110"/>
        <end position="128"/>
    </location>
</feature>
<dbReference type="CDD" id="cd01949">
    <property type="entry name" value="GGDEF"/>
    <property type="match status" value="1"/>
</dbReference>
<keyword evidence="1" id="KW-0812">Transmembrane</keyword>
<feature type="transmembrane region" description="Helical" evidence="1">
    <location>
        <begin position="296"/>
        <end position="316"/>
    </location>
</feature>
<feature type="transmembrane region" description="Helical" evidence="1">
    <location>
        <begin position="140"/>
        <end position="163"/>
    </location>
</feature>
<evidence type="ECO:0000256" key="1">
    <source>
        <dbReference type="SAM" id="Phobius"/>
    </source>
</evidence>
<organism evidence="3 4">
    <name type="scientific">Paractinoplanes ovalisporus</name>
    <dbReference type="NCBI Taxonomy" id="2810368"/>
    <lineage>
        <taxon>Bacteria</taxon>
        <taxon>Bacillati</taxon>
        <taxon>Actinomycetota</taxon>
        <taxon>Actinomycetes</taxon>
        <taxon>Micromonosporales</taxon>
        <taxon>Micromonosporaceae</taxon>
        <taxon>Paractinoplanes</taxon>
    </lineage>
</organism>
<dbReference type="Gene3D" id="3.30.70.270">
    <property type="match status" value="1"/>
</dbReference>
<sequence length="509" mass="54019">MNQHRSGLVALRRDPVILAAALWLLAGCVLLFAYAGHANRQVQLFWVFQMPLDVLLAYTCWRVYRISASPARRFWGVLAAAAAAFVVGDGSQAVIALLSEGQWSTMGGPVQSTVFALGVGALIIVMLIHPMPGRTRREMVAFWLDATTVLIGGAVVAWCFTVGPDSQGNVLGTLATGAVILTSGFAAVKLVLSGNAPMHRIAALPMVASAAVNTLGFFLAPAADGPMPAHVYAVRLVPSMLILVGPRLQEVVVRDREASAFGPRRRKPYSLLPYGSIAVAFTAVLVVLPAGPDPRLWGAITGLGLIFALVVCRQLAAFHDNTRLIDQLDATLAELREHESRLRQQALTDGLTGLANRTHFYDEVSASLPAKTSVLLIDLDGFKAVNDTLGHAAGDALLIGVAAKLRDSVRPGDLVARLGGDEFAVLLRDCDGPDAVPTAERILRALATPIPYEGTVVLANASIGVACSDPTDDAGSLLRAADLAMYAAKHDGKGRWKRFERPIAVALEP</sequence>
<feature type="transmembrane region" description="Helical" evidence="1">
    <location>
        <begin position="269"/>
        <end position="290"/>
    </location>
</feature>
<dbReference type="PANTHER" id="PTHR45138:SF9">
    <property type="entry name" value="DIGUANYLATE CYCLASE DGCM-RELATED"/>
    <property type="match status" value="1"/>
</dbReference>
<feature type="transmembrane region" description="Helical" evidence="1">
    <location>
        <begin position="16"/>
        <end position="37"/>
    </location>
</feature>
<dbReference type="InterPro" id="IPR029787">
    <property type="entry name" value="Nucleotide_cyclase"/>
</dbReference>
<dbReference type="RefSeq" id="WP_203379558.1">
    <property type="nucleotide sequence ID" value="NZ_JAENHP010000011.1"/>
</dbReference>
<feature type="transmembrane region" description="Helical" evidence="1">
    <location>
        <begin position="76"/>
        <end position="98"/>
    </location>
</feature>
<feature type="domain" description="GGDEF" evidence="2">
    <location>
        <begin position="370"/>
        <end position="501"/>
    </location>
</feature>
<reference evidence="3 4" key="1">
    <citation type="submission" date="2021-01" db="EMBL/GenBank/DDBJ databases">
        <title>Actinoplanes sp. nov. LDG1-06 isolated from lichen.</title>
        <authorList>
            <person name="Saeng-In P."/>
            <person name="Phongsopitanun W."/>
            <person name="Kanchanasin P."/>
            <person name="Yuki M."/>
            <person name="Kudo T."/>
            <person name="Ohkuma M."/>
            <person name="Tanasupawat S."/>
        </authorList>
    </citation>
    <scope>NUCLEOTIDE SEQUENCE [LARGE SCALE GENOMIC DNA]</scope>
    <source>
        <strain evidence="3 4">LDG1-06</strain>
    </source>
</reference>
<comment type="caution">
    <text evidence="3">The sequence shown here is derived from an EMBL/GenBank/DDBJ whole genome shotgun (WGS) entry which is preliminary data.</text>
</comment>
<keyword evidence="1" id="KW-0472">Membrane</keyword>
<dbReference type="EMBL" id="JAENHP010000011">
    <property type="protein sequence ID" value="MBM2619565.1"/>
    <property type="molecule type" value="Genomic_DNA"/>
</dbReference>
<dbReference type="InterPro" id="IPR000160">
    <property type="entry name" value="GGDEF_dom"/>
</dbReference>
<feature type="transmembrane region" description="Helical" evidence="1">
    <location>
        <begin position="204"/>
        <end position="223"/>
    </location>
</feature>
<evidence type="ECO:0000313" key="4">
    <source>
        <dbReference type="Proteomes" id="UP000632138"/>
    </source>
</evidence>
<feature type="transmembrane region" description="Helical" evidence="1">
    <location>
        <begin position="169"/>
        <end position="192"/>
    </location>
</feature>
<dbReference type="PROSITE" id="PS51257">
    <property type="entry name" value="PROKAR_LIPOPROTEIN"/>
    <property type="match status" value="1"/>
</dbReference>
<dbReference type="PROSITE" id="PS50887">
    <property type="entry name" value="GGDEF"/>
    <property type="match status" value="1"/>
</dbReference>
<feature type="transmembrane region" description="Helical" evidence="1">
    <location>
        <begin position="43"/>
        <end position="64"/>
    </location>
</feature>
<dbReference type="SMART" id="SM00267">
    <property type="entry name" value="GGDEF"/>
    <property type="match status" value="1"/>
</dbReference>
<accession>A0ABS2AIF6</accession>
<dbReference type="Pfam" id="PF00990">
    <property type="entry name" value="GGDEF"/>
    <property type="match status" value="1"/>
</dbReference>
<proteinExistence type="predicted"/>
<protein>
    <submittedName>
        <fullName evidence="3">GGDEF domain-containing protein</fullName>
    </submittedName>
</protein>